<evidence type="ECO:0000313" key="2">
    <source>
        <dbReference type="EMBL" id="PWK34802.1"/>
    </source>
</evidence>
<accession>A0A316ESY7</accession>
<proteinExistence type="predicted"/>
<keyword evidence="3" id="KW-1185">Reference proteome</keyword>
<dbReference type="AlphaFoldDB" id="A0A316ESY7"/>
<sequence length="94" mass="10161">MRSIVAKPDAVGRHAHRRVALPGTGEFAFHLMQLCHQRVAHPAADRDRCAEGSQQAQTQVIVLSRRAQFPDDPDLLANLPPAGSNSVFGGGEPR</sequence>
<evidence type="ECO:0000313" key="3">
    <source>
        <dbReference type="Proteomes" id="UP000245754"/>
    </source>
</evidence>
<organism evidence="2 3">
    <name type="scientific">Cupriavidus plantarum</name>
    <dbReference type="NCBI Taxonomy" id="942865"/>
    <lineage>
        <taxon>Bacteria</taxon>
        <taxon>Pseudomonadati</taxon>
        <taxon>Pseudomonadota</taxon>
        <taxon>Betaproteobacteria</taxon>
        <taxon>Burkholderiales</taxon>
        <taxon>Burkholderiaceae</taxon>
        <taxon>Cupriavidus</taxon>
    </lineage>
</organism>
<protein>
    <submittedName>
        <fullName evidence="2">Uncharacterized protein</fullName>
    </submittedName>
</protein>
<dbReference type="Proteomes" id="UP000245754">
    <property type="component" value="Unassembled WGS sequence"/>
</dbReference>
<evidence type="ECO:0000256" key="1">
    <source>
        <dbReference type="SAM" id="MobiDB-lite"/>
    </source>
</evidence>
<comment type="caution">
    <text evidence="2">The sequence shown here is derived from an EMBL/GenBank/DDBJ whole genome shotgun (WGS) entry which is preliminary data.</text>
</comment>
<reference evidence="2 3" key="1">
    <citation type="submission" date="2018-05" db="EMBL/GenBank/DDBJ databases">
        <title>Genomic Encyclopedia of Type Strains, Phase IV (KMG-V): Genome sequencing to study the core and pangenomes of soil and plant-associated prokaryotes.</title>
        <authorList>
            <person name="Whitman W."/>
        </authorList>
    </citation>
    <scope>NUCLEOTIDE SEQUENCE [LARGE SCALE GENOMIC DNA]</scope>
    <source>
        <strain evidence="2 3">SLV-132</strain>
    </source>
</reference>
<feature type="region of interest" description="Disordered" evidence="1">
    <location>
        <begin position="72"/>
        <end position="94"/>
    </location>
</feature>
<gene>
    <name evidence="2" type="ORF">C7419_10275</name>
</gene>
<name>A0A316ESY7_9BURK</name>
<dbReference type="EMBL" id="QGGT01000002">
    <property type="protein sequence ID" value="PWK34802.1"/>
    <property type="molecule type" value="Genomic_DNA"/>
</dbReference>